<reference evidence="1" key="2">
    <citation type="submission" date="2024-05" db="EMBL/GenBank/DDBJ databases">
        <title>Rhodohalobacter halophilus gen. nov., sp. nov., a moderately halophilic member of the family Balneolaceae.</title>
        <authorList>
            <person name="Xia J."/>
        </authorList>
    </citation>
    <scope>NUCLEOTIDE SEQUENCE</scope>
    <source>
        <strain evidence="1">WB101</strain>
    </source>
</reference>
<gene>
    <name evidence="1" type="ORF">L6773_00945</name>
</gene>
<dbReference type="Proteomes" id="UP001165366">
    <property type="component" value="Unassembled WGS sequence"/>
</dbReference>
<sequence>MLTKIKSPRFTFQITIDSQNIFLSMSPDKKRIRANITGIDPDQLEKIIDAVIDAGPEAMNIFKEMIGRKIMSGI</sequence>
<comment type="caution">
    <text evidence="1">The sequence shown here is derived from an EMBL/GenBank/DDBJ whole genome shotgun (WGS) entry which is preliminary data.</text>
</comment>
<evidence type="ECO:0000313" key="1">
    <source>
        <dbReference type="EMBL" id="MCG2587112.1"/>
    </source>
</evidence>
<dbReference type="RefSeq" id="WP_237851958.1">
    <property type="nucleotide sequence ID" value="NZ_JAKLWS010000001.1"/>
</dbReference>
<organism evidence="1 2">
    <name type="scientific">Rhodohalobacter sulfatireducens</name>
    <dbReference type="NCBI Taxonomy" id="2911366"/>
    <lineage>
        <taxon>Bacteria</taxon>
        <taxon>Pseudomonadati</taxon>
        <taxon>Balneolota</taxon>
        <taxon>Balneolia</taxon>
        <taxon>Balneolales</taxon>
        <taxon>Balneolaceae</taxon>
        <taxon>Rhodohalobacter</taxon>
    </lineage>
</organism>
<protein>
    <submittedName>
        <fullName evidence="1">Uncharacterized protein</fullName>
    </submittedName>
</protein>
<reference evidence="1" key="1">
    <citation type="submission" date="2022-01" db="EMBL/GenBank/DDBJ databases">
        <authorList>
            <person name="Wang Y."/>
        </authorList>
    </citation>
    <scope>NUCLEOTIDE SEQUENCE</scope>
    <source>
        <strain evidence="1">WB101</strain>
    </source>
</reference>
<evidence type="ECO:0000313" key="2">
    <source>
        <dbReference type="Proteomes" id="UP001165366"/>
    </source>
</evidence>
<name>A0ABS9K8D2_9BACT</name>
<keyword evidence="2" id="KW-1185">Reference proteome</keyword>
<accession>A0ABS9K8D2</accession>
<dbReference type="EMBL" id="JAKLWS010000001">
    <property type="protein sequence ID" value="MCG2587112.1"/>
    <property type="molecule type" value="Genomic_DNA"/>
</dbReference>
<proteinExistence type="predicted"/>